<dbReference type="InterPro" id="IPR013096">
    <property type="entry name" value="Cupin_2"/>
</dbReference>
<dbReference type="Proteomes" id="UP000275012">
    <property type="component" value="Unassembled WGS sequence"/>
</dbReference>
<dbReference type="InterPro" id="IPR011051">
    <property type="entry name" value="RmlC_Cupin_sf"/>
</dbReference>
<accession>A0A3M2I3R4</accession>
<dbReference type="InterPro" id="IPR051610">
    <property type="entry name" value="GPI/OXD"/>
</dbReference>
<keyword evidence="1" id="KW-0479">Metal-binding</keyword>
<dbReference type="PANTHER" id="PTHR35848">
    <property type="entry name" value="OXALATE-BINDING PROTEIN"/>
    <property type="match status" value="1"/>
</dbReference>
<dbReference type="SUPFAM" id="SSF51182">
    <property type="entry name" value="RmlC-like cupins"/>
    <property type="match status" value="1"/>
</dbReference>
<dbReference type="Pfam" id="PF07883">
    <property type="entry name" value="Cupin_2"/>
    <property type="match status" value="1"/>
</dbReference>
<dbReference type="CDD" id="cd07008">
    <property type="entry name" value="cupin_yp_001338853-like"/>
    <property type="match status" value="1"/>
</dbReference>
<dbReference type="PANTHER" id="PTHR35848:SF6">
    <property type="entry name" value="CUPIN TYPE-2 DOMAIN-CONTAINING PROTEIN"/>
    <property type="match status" value="1"/>
</dbReference>
<gene>
    <name evidence="3" type="ORF">EBB59_01210</name>
</gene>
<comment type="caution">
    <text evidence="3">The sequence shown here is derived from an EMBL/GenBank/DDBJ whole genome shotgun (WGS) entry which is preliminary data.</text>
</comment>
<feature type="domain" description="Cupin type-2" evidence="2">
    <location>
        <begin position="36"/>
        <end position="106"/>
    </location>
</feature>
<evidence type="ECO:0000256" key="1">
    <source>
        <dbReference type="ARBA" id="ARBA00022723"/>
    </source>
</evidence>
<dbReference type="AlphaFoldDB" id="A0A3M2I3R4"/>
<organism evidence="3 4">
    <name type="scientific">Solilutibacter pythonis</name>
    <dbReference type="NCBI Taxonomy" id="2483112"/>
    <lineage>
        <taxon>Bacteria</taxon>
        <taxon>Pseudomonadati</taxon>
        <taxon>Pseudomonadota</taxon>
        <taxon>Gammaproteobacteria</taxon>
        <taxon>Lysobacterales</taxon>
        <taxon>Lysobacteraceae</taxon>
        <taxon>Solilutibacter</taxon>
    </lineage>
</organism>
<dbReference type="OrthoDB" id="6022610at2"/>
<dbReference type="Gene3D" id="2.60.120.10">
    <property type="entry name" value="Jelly Rolls"/>
    <property type="match status" value="1"/>
</dbReference>
<sequence>MTVESRIFSVADYVQPSEGEPIRSVVLETRDSIIVVWHVHPGQEIAAHVHPNGQDTWTVLSGMADYFQGNGIVRALREGEIAVARPGQVHGARNIGTEPFVFVSVVASANAGYALAER</sequence>
<reference evidence="3 4" key="1">
    <citation type="submission" date="2018-10" db="EMBL/GenBank/DDBJ databases">
        <title>Proposal of Lysobacter pythonis sp. nov. isolated from royal pythons (Python regius).</title>
        <authorList>
            <person name="Hans-Juergen B."/>
            <person name="Huptas C."/>
            <person name="Sandra B."/>
            <person name="Igor L."/>
            <person name="Joachim S."/>
            <person name="Siegfried S."/>
            <person name="Mareike W."/>
            <person name="Peter K."/>
        </authorList>
    </citation>
    <scope>NUCLEOTIDE SEQUENCE [LARGE SCALE GENOMIC DNA]</scope>
    <source>
        <strain evidence="3 4">4284/11</strain>
    </source>
</reference>
<protein>
    <submittedName>
        <fullName evidence="3">Cupin domain-containing protein</fullName>
    </submittedName>
</protein>
<name>A0A3M2I3R4_9GAMM</name>
<keyword evidence="4" id="KW-1185">Reference proteome</keyword>
<evidence type="ECO:0000259" key="2">
    <source>
        <dbReference type="Pfam" id="PF07883"/>
    </source>
</evidence>
<evidence type="ECO:0000313" key="3">
    <source>
        <dbReference type="EMBL" id="RMH94935.1"/>
    </source>
</evidence>
<dbReference type="InterPro" id="IPR014710">
    <property type="entry name" value="RmlC-like_jellyroll"/>
</dbReference>
<dbReference type="GO" id="GO:0046872">
    <property type="term" value="F:metal ion binding"/>
    <property type="evidence" value="ECO:0007669"/>
    <property type="project" value="UniProtKB-KW"/>
</dbReference>
<proteinExistence type="predicted"/>
<dbReference type="EMBL" id="RFLY01000001">
    <property type="protein sequence ID" value="RMH94935.1"/>
    <property type="molecule type" value="Genomic_DNA"/>
</dbReference>
<dbReference type="RefSeq" id="WP_122100321.1">
    <property type="nucleotide sequence ID" value="NZ_RFLY01000001.1"/>
</dbReference>
<evidence type="ECO:0000313" key="4">
    <source>
        <dbReference type="Proteomes" id="UP000275012"/>
    </source>
</evidence>